<organism evidence="9 10">
    <name type="scientific">Mycolicibacterium chitae</name>
    <name type="common">Mycobacterium chitae</name>
    <dbReference type="NCBI Taxonomy" id="1792"/>
    <lineage>
        <taxon>Bacteria</taxon>
        <taxon>Bacillati</taxon>
        <taxon>Actinomycetota</taxon>
        <taxon>Actinomycetes</taxon>
        <taxon>Mycobacteriales</taxon>
        <taxon>Mycobacteriaceae</taxon>
        <taxon>Mycolicibacterium</taxon>
    </lineage>
</organism>
<feature type="chain" id="PRO_5039743278" description="Cutinase" evidence="8">
    <location>
        <begin position="23"/>
        <end position="241"/>
    </location>
</feature>
<dbReference type="PANTHER" id="PTHR33630:SF9">
    <property type="entry name" value="CUTINASE 4"/>
    <property type="match status" value="1"/>
</dbReference>
<evidence type="ECO:0000256" key="4">
    <source>
        <dbReference type="ARBA" id="ARBA00022525"/>
    </source>
</evidence>
<dbReference type="Proteomes" id="UP000282551">
    <property type="component" value="Chromosome"/>
</dbReference>
<comment type="function">
    <text evidence="8">Catalyzes the hydrolysis of complex carboxylic polyesters found in the cell wall of plants. Degrades cutin, a macromolecule that forms the structure of the plant cuticle.</text>
</comment>
<evidence type="ECO:0000313" key="10">
    <source>
        <dbReference type="Proteomes" id="UP000282551"/>
    </source>
</evidence>
<keyword evidence="3 8" id="KW-0719">Serine esterase</keyword>
<dbReference type="GO" id="GO:0005576">
    <property type="term" value="C:extracellular region"/>
    <property type="evidence" value="ECO:0007669"/>
    <property type="project" value="UniProtKB-SubCell"/>
</dbReference>
<evidence type="ECO:0000256" key="7">
    <source>
        <dbReference type="ARBA" id="ARBA00023157"/>
    </source>
</evidence>
<protein>
    <recommendedName>
        <fullName evidence="8">Cutinase</fullName>
        <ecNumber evidence="8">3.1.1.-</ecNumber>
    </recommendedName>
</protein>
<sequence>MNVRRAIRIFAAALLTAGAVTAGNMTVSAVVPGASAQPCPDVEVVFARGTTEPPGVGLTGQAFVDAVRAQAGGRTVAVYPVNYPASSDFANRIAFARTVVDGIKDAGAHIEATAAACPDTRIVLGGYSQGAVLAGFVTAAEIPDGIPDEYLSYIPNPLPDEVAEHVAAVVLLGMPSDEWLSRYDAPLVTIGPLYEQKTLELCAPGDSICDGNPGGMPTFEHTLYPVNGMVHEAAAFTVDRI</sequence>
<keyword evidence="4 8" id="KW-0964">Secreted</keyword>
<dbReference type="InterPro" id="IPR000675">
    <property type="entry name" value="Cutinase/axe"/>
</dbReference>
<evidence type="ECO:0000256" key="2">
    <source>
        <dbReference type="ARBA" id="ARBA00007534"/>
    </source>
</evidence>
<gene>
    <name evidence="9" type="primary">cut1_1</name>
    <name evidence="9" type="ORF">NCTC10485_02360</name>
</gene>
<keyword evidence="5 8" id="KW-0732">Signal</keyword>
<evidence type="ECO:0000256" key="8">
    <source>
        <dbReference type="RuleBase" id="RU361263"/>
    </source>
</evidence>
<dbReference type="SMART" id="SM01110">
    <property type="entry name" value="Cutinase"/>
    <property type="match status" value="1"/>
</dbReference>
<feature type="signal peptide" evidence="8">
    <location>
        <begin position="1"/>
        <end position="22"/>
    </location>
</feature>
<dbReference type="Pfam" id="PF01083">
    <property type="entry name" value="Cutinase"/>
    <property type="match status" value="1"/>
</dbReference>
<evidence type="ECO:0000313" key="9">
    <source>
        <dbReference type="EMBL" id="VEG48067.1"/>
    </source>
</evidence>
<dbReference type="EC" id="3.1.1.-" evidence="8"/>
<dbReference type="InterPro" id="IPR043580">
    <property type="entry name" value="CUTINASE_1"/>
</dbReference>
<comment type="subcellular location">
    <subcellularLocation>
        <location evidence="1 8">Secreted</location>
    </subcellularLocation>
</comment>
<dbReference type="InterPro" id="IPR029058">
    <property type="entry name" value="AB_hydrolase_fold"/>
</dbReference>
<keyword evidence="6 8" id="KW-0378">Hydrolase</keyword>
<dbReference type="SUPFAM" id="SSF53474">
    <property type="entry name" value="alpha/beta-Hydrolases"/>
    <property type="match status" value="1"/>
</dbReference>
<keyword evidence="10" id="KW-1185">Reference proteome</keyword>
<dbReference type="Gene3D" id="3.40.50.1820">
    <property type="entry name" value="alpha/beta hydrolase"/>
    <property type="match status" value="1"/>
</dbReference>
<reference evidence="9 10" key="1">
    <citation type="submission" date="2018-12" db="EMBL/GenBank/DDBJ databases">
        <authorList>
            <consortium name="Pathogen Informatics"/>
        </authorList>
    </citation>
    <scope>NUCLEOTIDE SEQUENCE [LARGE SCALE GENOMIC DNA]</scope>
    <source>
        <strain evidence="9 10">NCTC10485</strain>
    </source>
</reference>
<evidence type="ECO:0000256" key="5">
    <source>
        <dbReference type="ARBA" id="ARBA00022729"/>
    </source>
</evidence>
<evidence type="ECO:0000256" key="1">
    <source>
        <dbReference type="ARBA" id="ARBA00004613"/>
    </source>
</evidence>
<keyword evidence="7" id="KW-1015">Disulfide bond</keyword>
<name>A0A3S4RSU7_MYCCI</name>
<evidence type="ECO:0000256" key="6">
    <source>
        <dbReference type="ARBA" id="ARBA00022801"/>
    </source>
</evidence>
<accession>A0A3S4RSU7</accession>
<evidence type="ECO:0000256" key="3">
    <source>
        <dbReference type="ARBA" id="ARBA00022487"/>
    </source>
</evidence>
<proteinExistence type="inferred from homology"/>
<comment type="similarity">
    <text evidence="2 8">Belongs to the cutinase family.</text>
</comment>
<dbReference type="PROSITE" id="PS00155">
    <property type="entry name" value="CUTINASE_1"/>
    <property type="match status" value="1"/>
</dbReference>
<dbReference type="AlphaFoldDB" id="A0A3S4RSU7"/>
<dbReference type="PANTHER" id="PTHR33630">
    <property type="entry name" value="CUTINASE RV1984C-RELATED-RELATED"/>
    <property type="match status" value="1"/>
</dbReference>
<dbReference type="EMBL" id="LR134355">
    <property type="protein sequence ID" value="VEG48067.1"/>
    <property type="molecule type" value="Genomic_DNA"/>
</dbReference>
<dbReference type="GO" id="GO:0052689">
    <property type="term" value="F:carboxylic ester hydrolase activity"/>
    <property type="evidence" value="ECO:0007669"/>
    <property type="project" value="UniProtKB-KW"/>
</dbReference>